<evidence type="ECO:0000313" key="10">
    <source>
        <dbReference type="EMBL" id="KAI5628798.1"/>
    </source>
</evidence>
<dbReference type="EMBL" id="MU537915">
    <property type="protein sequence ID" value="KAI5629188.1"/>
    <property type="molecule type" value="Genomic_DNA"/>
</dbReference>
<dbReference type="Gene3D" id="3.40.50.12690">
    <property type="match status" value="1"/>
</dbReference>
<dbReference type="GO" id="GO:0003824">
    <property type="term" value="F:catalytic activity"/>
    <property type="evidence" value="ECO:0007669"/>
    <property type="project" value="InterPro"/>
</dbReference>
<dbReference type="EMBL" id="MU551647">
    <property type="protein sequence ID" value="KAI5620347.1"/>
    <property type="molecule type" value="Genomic_DNA"/>
</dbReference>
<evidence type="ECO:0000313" key="12">
    <source>
        <dbReference type="EMBL" id="KAI5629188.1"/>
    </source>
</evidence>
<accession>A0AAD5AHI7</accession>
<evidence type="ECO:0000313" key="4">
    <source>
        <dbReference type="EMBL" id="KAI5610273.1"/>
    </source>
</evidence>
<evidence type="ECO:0000313" key="11">
    <source>
        <dbReference type="EMBL" id="KAI5628960.1"/>
    </source>
</evidence>
<feature type="non-terminal residue" evidence="7">
    <location>
        <position position="1"/>
    </location>
</feature>
<evidence type="ECO:0000313" key="7">
    <source>
        <dbReference type="EMBL" id="KAI5615894.1"/>
    </source>
</evidence>
<feature type="domain" description="Reverse transcriptase" evidence="1">
    <location>
        <begin position="691"/>
        <end position="955"/>
    </location>
</feature>
<dbReference type="EMBL" id="MU567848">
    <property type="protein sequence ID" value="KAI5611201.1"/>
    <property type="molecule type" value="Genomic_DNA"/>
</dbReference>
<dbReference type="SUPFAM" id="SSF56672">
    <property type="entry name" value="DNA/RNA polymerases"/>
    <property type="match status" value="1"/>
</dbReference>
<comment type="caution">
    <text evidence="7">The sequence shown here is derived from an EMBL/GenBank/DDBJ whole genome shotgun (WGS) entry which is preliminary data.</text>
</comment>
<dbReference type="Pfam" id="PF03372">
    <property type="entry name" value="Exo_endo_phos"/>
    <property type="match status" value="1"/>
</dbReference>
<dbReference type="InterPro" id="IPR036691">
    <property type="entry name" value="Endo/exonu/phosph_ase_sf"/>
</dbReference>
<evidence type="ECO:0000313" key="8">
    <source>
        <dbReference type="EMBL" id="KAI5620347.1"/>
    </source>
</evidence>
<dbReference type="Pfam" id="PF13472">
    <property type="entry name" value="Lipase_GDSL_2"/>
    <property type="match status" value="1"/>
</dbReference>
<evidence type="ECO:0000313" key="2">
    <source>
        <dbReference type="EMBL" id="KAI5606715.1"/>
    </source>
</evidence>
<sequence length="1163" mass="130586">APAEKPERALVLGDSILRHVKLARPLGAPAAQVMCIPGARAPDIAGQLRFLGKHRFSKIVFHTGANDIRLRQSEVTKSNVIEVCKLAKAMSDAVVCSGPIPMRRGDVAYSRLWSLNCWMSEWCSKNNVGFINNWSIFEGKAGLLGRDGVHPTREGAALISCSIESSLRIHHIETVSVPRAKPKYRNYQKVCFSNLINIKLNRTERTASTSDLKIGLLNIRSLTSKALTVNEIITDQEFNIMCLTETWIKSNEYVALNEASPPGYSYLHQPRLNGRGGGVAAIYNNNLNVTQKSKHKCKTFEVLYTNIKYSVSESRSSQLIPLIIIYRPPGPYSDFLIEFADFITNLATSLDKALIVGDFNIHFDNQEDSLRAAVVSILDSVGINQNVIGPTHSGGHTLDLLLTFGLKIKNLVVIPQSEAISDHYLISFKICLSHCISTSPRYRVKRTFTSATAARFINNLPEITILDKSPSDPAELDWATEHLETTLRYTLDDVAPLKTKMIREKKLAQWYTDHTRTLKQTTRKLERKWRQTKLTVFQIAWKESLLNYRKSLSAARSAYFSTLIENNKHNPRFLFSTVAKLTGNKNTALTCTPSIGSNDFMNFFNNKIENIRQEIQTVNINPNYFTSNPVDSSVIITDNQLQSFTSIHENDLISLISSSKSSTCILDPLPTSFFKQITPEIIKPVLKIINSSISTGYVPKSFKLAVIHPLIKKPDLDPCQLSNYRPISNLPFISKILEKVVAQQLCSHLLMNNIFEMYQSGFRPHHSTETALVKVVNDLLLASDQGFVSLLVLLDLSAAFDTIDHTILLARLENVVGIKGTALSWLRSYLTDRYQFVDVNGEFSTLYEVKFGVPQGSVLGPLLFSLYLLPLGEIIHKHGIRFHCYADDTQLYISAKPDERDQLNSVEECVKDIRQWMLNNFLLLNSDKTEVLLLGPNAARSKLSDYVASLDGVSVSACTAVKDLGVIIDPSLSFESHVNNITRIAFFHLRNIAKIRNMMSLQDAEKLVHAFVTSRLDYCNALLSGCASKCINKLQLVQNAAARVLTRSRKYDHITPVLISLHWLPIKSRIDYKILLLTYKALNGLAPQYLSELLYQYDPPRLLRSKGAGYLLVPQIMKTTAGGRSFSYKAPHLWNSLPISVRDSDTVSVFKSRLKTYLFSQVF</sequence>
<dbReference type="Gene3D" id="3.40.50.12700">
    <property type="match status" value="1"/>
</dbReference>
<evidence type="ECO:0000313" key="3">
    <source>
        <dbReference type="EMBL" id="KAI5607827.1"/>
    </source>
</evidence>
<dbReference type="InterPro" id="IPR000477">
    <property type="entry name" value="RT_dom"/>
</dbReference>
<dbReference type="InterPro" id="IPR013830">
    <property type="entry name" value="SGNH_hydro"/>
</dbReference>
<dbReference type="PANTHER" id="PTHR33332">
    <property type="entry name" value="REVERSE TRANSCRIPTASE DOMAIN-CONTAINING PROTEIN"/>
    <property type="match status" value="1"/>
</dbReference>
<dbReference type="Gene3D" id="3.60.10.10">
    <property type="entry name" value="Endonuclease/exonuclease/phosphatase"/>
    <property type="match status" value="1"/>
</dbReference>
<evidence type="ECO:0000313" key="5">
    <source>
        <dbReference type="EMBL" id="KAI5611201.1"/>
    </source>
</evidence>
<keyword evidence="13" id="KW-1185">Reference proteome</keyword>
<dbReference type="AlphaFoldDB" id="A0AAD5AHI7"/>
<gene>
    <name evidence="6" type="ORF">C0J50_1165</name>
    <name evidence="9" type="ORF">C0J50_18357</name>
    <name evidence="8" type="ORF">C0J50_20117</name>
    <name evidence="11" type="ORF">C0J50_2449</name>
    <name evidence="10" type="ORF">C0J50_2500</name>
    <name evidence="2" type="ORF">C0J50_7526</name>
    <name evidence="12" type="ORF">C0J50_8087</name>
    <name evidence="7" type="ORF">C0J50_8743</name>
    <name evidence="5" type="ORF">C0J50_9257</name>
    <name evidence="4" type="ORF">C0J50_9351</name>
    <name evidence="3" type="ORF">C0J50_9778</name>
</gene>
<dbReference type="InterPro" id="IPR005135">
    <property type="entry name" value="Endo/exonuclease/phosphatase"/>
</dbReference>
<evidence type="ECO:0000313" key="6">
    <source>
        <dbReference type="EMBL" id="KAI5612497.1"/>
    </source>
</evidence>
<feature type="non-terminal residue" evidence="7">
    <location>
        <position position="1163"/>
    </location>
</feature>
<dbReference type="InterPro" id="IPR043502">
    <property type="entry name" value="DNA/RNA_pol_sf"/>
</dbReference>
<dbReference type="PROSITE" id="PS50878">
    <property type="entry name" value="RT_POL"/>
    <property type="match status" value="1"/>
</dbReference>
<reference evidence="7" key="1">
    <citation type="submission" date="2018-07" db="EMBL/GenBank/DDBJ databases">
        <title>Comparative genomics of catfishes provides insights into carnivory and benthic adaptation.</title>
        <authorList>
            <person name="Zhang Y."/>
            <person name="Wang D."/>
            <person name="Peng Z."/>
            <person name="Zheng S."/>
            <person name="Shao F."/>
            <person name="Tao W."/>
        </authorList>
    </citation>
    <scope>NUCLEOTIDE SEQUENCE</scope>
    <source>
        <strain evidence="7">Chongqing</strain>
    </source>
</reference>
<dbReference type="EMBL" id="MU589789">
    <property type="protein sequence ID" value="KAI5607827.1"/>
    <property type="molecule type" value="Genomic_DNA"/>
</dbReference>
<dbReference type="EMBL" id="MU553225">
    <property type="protein sequence ID" value="KAI5615894.1"/>
    <property type="molecule type" value="Genomic_DNA"/>
</dbReference>
<dbReference type="SUPFAM" id="SSF56219">
    <property type="entry name" value="DNase I-like"/>
    <property type="match status" value="1"/>
</dbReference>
<name>A0AAD5AHI7_SILAS</name>
<organism evidence="7 13">
    <name type="scientific">Silurus asotus</name>
    <name type="common">Amur catfish</name>
    <name type="synonym">Parasilurus asotus</name>
    <dbReference type="NCBI Taxonomy" id="30991"/>
    <lineage>
        <taxon>Eukaryota</taxon>
        <taxon>Metazoa</taxon>
        <taxon>Chordata</taxon>
        <taxon>Craniata</taxon>
        <taxon>Vertebrata</taxon>
        <taxon>Euteleostomi</taxon>
        <taxon>Actinopterygii</taxon>
        <taxon>Neopterygii</taxon>
        <taxon>Teleostei</taxon>
        <taxon>Ostariophysi</taxon>
        <taxon>Siluriformes</taxon>
        <taxon>Siluridae</taxon>
        <taxon>Silurus</taxon>
    </lineage>
</organism>
<dbReference type="Proteomes" id="UP001205998">
    <property type="component" value="Unassembled WGS sequence"/>
</dbReference>
<dbReference type="EMBL" id="MU551627">
    <property type="protein sequence ID" value="KAI5621973.1"/>
    <property type="molecule type" value="Genomic_DNA"/>
</dbReference>
<protein>
    <recommendedName>
        <fullName evidence="1">Reverse transcriptase domain-containing protein</fullName>
    </recommendedName>
</protein>
<evidence type="ECO:0000313" key="13">
    <source>
        <dbReference type="Proteomes" id="UP001205998"/>
    </source>
</evidence>
<proteinExistence type="predicted"/>
<dbReference type="EMBL" id="MU597129">
    <property type="protein sequence ID" value="KAI5606715.1"/>
    <property type="molecule type" value="Genomic_DNA"/>
</dbReference>
<dbReference type="CDD" id="cd01650">
    <property type="entry name" value="RT_nLTR_like"/>
    <property type="match status" value="1"/>
</dbReference>
<dbReference type="EMBL" id="MU541276">
    <property type="protein sequence ID" value="KAI5628798.1"/>
    <property type="molecule type" value="Genomic_DNA"/>
</dbReference>
<dbReference type="EMBL" id="MU540962">
    <property type="protein sequence ID" value="KAI5628960.1"/>
    <property type="molecule type" value="Genomic_DNA"/>
</dbReference>
<dbReference type="Pfam" id="PF00078">
    <property type="entry name" value="RVT_1"/>
    <property type="match status" value="1"/>
</dbReference>
<dbReference type="EMBL" id="MU574242">
    <property type="protein sequence ID" value="KAI5610273.1"/>
    <property type="molecule type" value="Genomic_DNA"/>
</dbReference>
<evidence type="ECO:0000313" key="9">
    <source>
        <dbReference type="EMBL" id="KAI5621973.1"/>
    </source>
</evidence>
<evidence type="ECO:0000259" key="1">
    <source>
        <dbReference type="PROSITE" id="PS50878"/>
    </source>
</evidence>
<dbReference type="SUPFAM" id="SSF52266">
    <property type="entry name" value="SGNH hydrolase"/>
    <property type="match status" value="1"/>
</dbReference>
<dbReference type="EMBL" id="MU564352">
    <property type="protein sequence ID" value="KAI5612497.1"/>
    <property type="molecule type" value="Genomic_DNA"/>
</dbReference>